<dbReference type="AlphaFoldDB" id="A0AA86JMV1"/>
<dbReference type="SMART" id="SM00100">
    <property type="entry name" value="cNMP"/>
    <property type="match status" value="1"/>
</dbReference>
<evidence type="ECO:0000313" key="9">
    <source>
        <dbReference type="Proteomes" id="UP001329151"/>
    </source>
</evidence>
<dbReference type="InterPro" id="IPR018488">
    <property type="entry name" value="cNMP-bd_CS"/>
</dbReference>
<feature type="transmembrane region" description="Helical" evidence="5">
    <location>
        <begin position="68"/>
        <end position="85"/>
    </location>
</feature>
<dbReference type="Pfam" id="PF00027">
    <property type="entry name" value="cNMP_binding"/>
    <property type="match status" value="1"/>
</dbReference>
<feature type="domain" description="STAS" evidence="7">
    <location>
        <begin position="469"/>
        <end position="521"/>
    </location>
</feature>
<dbReference type="PROSITE" id="PS50042">
    <property type="entry name" value="CNMP_BINDING_3"/>
    <property type="match status" value="1"/>
</dbReference>
<dbReference type="PANTHER" id="PTHR43310:SF1">
    <property type="entry name" value="SULFATE TRANSPORTER YBAR-RELATED"/>
    <property type="match status" value="1"/>
</dbReference>
<dbReference type="Gene3D" id="2.60.120.10">
    <property type="entry name" value="Jelly Rolls"/>
    <property type="match status" value="1"/>
</dbReference>
<gene>
    <name evidence="8" type="ORF">RGQ30_31530</name>
</gene>
<dbReference type="Proteomes" id="UP001329151">
    <property type="component" value="Chromosome"/>
</dbReference>
<evidence type="ECO:0000256" key="2">
    <source>
        <dbReference type="ARBA" id="ARBA00022692"/>
    </source>
</evidence>
<evidence type="ECO:0000256" key="4">
    <source>
        <dbReference type="ARBA" id="ARBA00023136"/>
    </source>
</evidence>
<dbReference type="Gene3D" id="3.30.750.24">
    <property type="entry name" value="STAS domain"/>
    <property type="match status" value="1"/>
</dbReference>
<feature type="transmembrane region" description="Helical" evidence="5">
    <location>
        <begin position="356"/>
        <end position="378"/>
    </location>
</feature>
<keyword evidence="9" id="KW-1185">Reference proteome</keyword>
<evidence type="ECO:0000256" key="3">
    <source>
        <dbReference type="ARBA" id="ARBA00022989"/>
    </source>
</evidence>
<feature type="transmembrane region" description="Helical" evidence="5">
    <location>
        <begin position="35"/>
        <end position="56"/>
    </location>
</feature>
<feature type="transmembrane region" description="Helical" evidence="5">
    <location>
        <begin position="332"/>
        <end position="349"/>
    </location>
</feature>
<dbReference type="InterPro" id="IPR052706">
    <property type="entry name" value="Membrane-Transporter-like"/>
</dbReference>
<proteinExistence type="predicted"/>
<dbReference type="RefSeq" id="WP_130557288.1">
    <property type="nucleotide sequence ID" value="NZ_AP028947.1"/>
</dbReference>
<dbReference type="SUPFAM" id="SSF52091">
    <property type="entry name" value="SpoIIaa-like"/>
    <property type="match status" value="1"/>
</dbReference>
<dbReference type="Pfam" id="PF01740">
    <property type="entry name" value="STAS"/>
    <property type="match status" value="1"/>
</dbReference>
<dbReference type="InterPro" id="IPR014710">
    <property type="entry name" value="RmlC-like_jellyroll"/>
</dbReference>
<dbReference type="InterPro" id="IPR036513">
    <property type="entry name" value="STAS_dom_sf"/>
</dbReference>
<feature type="domain" description="Cyclic nucleotide-binding" evidence="6">
    <location>
        <begin position="587"/>
        <end position="715"/>
    </location>
</feature>
<evidence type="ECO:0000256" key="5">
    <source>
        <dbReference type="SAM" id="Phobius"/>
    </source>
</evidence>
<dbReference type="CDD" id="cd00038">
    <property type="entry name" value="CAP_ED"/>
    <property type="match status" value="1"/>
</dbReference>
<dbReference type="KEGG" id="lto:RGQ30_31530"/>
<dbReference type="InterPro" id="IPR018490">
    <property type="entry name" value="cNMP-bd_dom_sf"/>
</dbReference>
<keyword evidence="3 5" id="KW-1133">Transmembrane helix</keyword>
<dbReference type="InterPro" id="IPR011547">
    <property type="entry name" value="SLC26A/SulP_dom"/>
</dbReference>
<evidence type="ECO:0000313" key="8">
    <source>
        <dbReference type="EMBL" id="BET27652.1"/>
    </source>
</evidence>
<sequence length="731" mass="78563">MNTEFKAGALVAFGGYAQAIVYGMLAFAPLGQAGVAYGIYAGLASALLGGAVGALFGKAPVQFGGPRSSTALIVAGSLLGFQQATTNHTELMLLLALELVLAGVFVALAQRQGLGKLMQFLPAPVLIGMNTTLGLFSAYKLLPAMVGFAVYTTVVQAIQVPAAFSVMALGVSALTIAVLMYFRAVRPNPLGLFYGLSCGFAVHALLLAFWPGELSVQTVAATPGHPLWAYTTAEISTAAGSLPDLFLNTPGLLLQLLVGAAVLALLVVLESMQAMLQVDQALGTRHNTRRELNTLAAANVLCGLALALPSSNYVSRSNAGLGLGAKHRQSEGWYALLLLLFLAATWPILPHLPLHILATAVALSSLFLIQGTTLQLVARFLSPARRRQMAPTQRFTVWVVFSMVLVTGLSNLLIGTLAGVLFVAAYFLQQQSSSGLRSIEFKPAARSRSMRPRAHRQQLDTAFEHLAWVRFDGNLFFGNAPAISIRLQDELAQAQSVLLDFTQLRYIDDTACACIDRLLRQSLCPKNTVAVLPNTPTQPLGGEGLLRQTLTAQGVAIQNHVDDAFWQIENQLLAHDTHANNTPTGNALQTLRDSHLCDHMSTSRADTFAHYWTRLDIGAGQTLFSEGAQPCGLYVLEHGQLSAWHHTGHSNERLMRFCPGSMVGEMALIDGKPRSATVRADTPCTVLFLPLNQFEALSRQETDLVQTLQNNLARELALRIRLANQSLALTQ</sequence>
<dbReference type="InterPro" id="IPR002645">
    <property type="entry name" value="STAS_dom"/>
</dbReference>
<dbReference type="InterPro" id="IPR000595">
    <property type="entry name" value="cNMP-bd_dom"/>
</dbReference>
<dbReference type="GO" id="GO:0016020">
    <property type="term" value="C:membrane"/>
    <property type="evidence" value="ECO:0007669"/>
    <property type="project" value="UniProtKB-SubCell"/>
</dbReference>
<feature type="transmembrane region" description="Helical" evidence="5">
    <location>
        <begin position="162"/>
        <end position="182"/>
    </location>
</feature>
<keyword evidence="2 5" id="KW-0812">Transmembrane</keyword>
<name>A0AA86JMV1_9BURK</name>
<reference evidence="8 9" key="1">
    <citation type="submission" date="2023-10" db="EMBL/GenBank/DDBJ databases">
        <title>Complete Genome Sequence of Limnobacter thiooxidans CS-K2T, Isolated from freshwater lake sediments in Bavaria, Germany.</title>
        <authorList>
            <person name="Naruki M."/>
            <person name="Watanabe A."/>
            <person name="Warashina T."/>
            <person name="Morita T."/>
            <person name="Arakawa K."/>
        </authorList>
    </citation>
    <scope>NUCLEOTIDE SEQUENCE [LARGE SCALE GENOMIC DNA]</scope>
    <source>
        <strain evidence="8 9">CS-K2</strain>
    </source>
</reference>
<evidence type="ECO:0008006" key="10">
    <source>
        <dbReference type="Google" id="ProtNLM"/>
    </source>
</evidence>
<evidence type="ECO:0000256" key="1">
    <source>
        <dbReference type="ARBA" id="ARBA00004141"/>
    </source>
</evidence>
<comment type="subcellular location">
    <subcellularLocation>
        <location evidence="1">Membrane</location>
        <topology evidence="1">Multi-pass membrane protein</topology>
    </subcellularLocation>
</comment>
<dbReference type="Pfam" id="PF00916">
    <property type="entry name" value="Sulfate_transp"/>
    <property type="match status" value="1"/>
</dbReference>
<feature type="transmembrane region" description="Helical" evidence="5">
    <location>
        <begin position="398"/>
        <end position="428"/>
    </location>
</feature>
<dbReference type="PROSITE" id="PS50801">
    <property type="entry name" value="STAS"/>
    <property type="match status" value="1"/>
</dbReference>
<evidence type="ECO:0000259" key="6">
    <source>
        <dbReference type="PROSITE" id="PS50042"/>
    </source>
</evidence>
<protein>
    <recommendedName>
        <fullName evidence="10">Cyclic nucleotide-binding domain-containing protein</fullName>
    </recommendedName>
</protein>
<evidence type="ECO:0000259" key="7">
    <source>
        <dbReference type="PROSITE" id="PS50801"/>
    </source>
</evidence>
<dbReference type="EMBL" id="AP028947">
    <property type="protein sequence ID" value="BET27652.1"/>
    <property type="molecule type" value="Genomic_DNA"/>
</dbReference>
<accession>A0AA86JMV1</accession>
<keyword evidence="4 5" id="KW-0472">Membrane</keyword>
<dbReference type="PROSITE" id="PS00889">
    <property type="entry name" value="CNMP_BINDING_2"/>
    <property type="match status" value="1"/>
</dbReference>
<dbReference type="PANTHER" id="PTHR43310">
    <property type="entry name" value="SULFATE TRANSPORTER YBAR-RELATED"/>
    <property type="match status" value="1"/>
</dbReference>
<feature type="transmembrane region" description="Helical" evidence="5">
    <location>
        <begin position="91"/>
        <end position="109"/>
    </location>
</feature>
<dbReference type="SUPFAM" id="SSF51206">
    <property type="entry name" value="cAMP-binding domain-like"/>
    <property type="match status" value="1"/>
</dbReference>
<feature type="transmembrane region" description="Helical" evidence="5">
    <location>
        <begin position="252"/>
        <end position="271"/>
    </location>
</feature>
<organism evidence="8 9">
    <name type="scientific">Limnobacter thiooxidans</name>
    <dbReference type="NCBI Taxonomy" id="131080"/>
    <lineage>
        <taxon>Bacteria</taxon>
        <taxon>Pseudomonadati</taxon>
        <taxon>Pseudomonadota</taxon>
        <taxon>Betaproteobacteria</taxon>
        <taxon>Burkholderiales</taxon>
        <taxon>Burkholderiaceae</taxon>
        <taxon>Limnobacter</taxon>
    </lineage>
</organism>
<feature type="transmembrane region" description="Helical" evidence="5">
    <location>
        <begin position="189"/>
        <end position="210"/>
    </location>
</feature>